<keyword evidence="7" id="KW-0436">Ligase</keyword>
<feature type="binding site" evidence="6">
    <location>
        <position position="60"/>
    </location>
    <ligand>
        <name>substrate</name>
    </ligand>
</feature>
<dbReference type="GO" id="GO:0005524">
    <property type="term" value="F:ATP binding"/>
    <property type="evidence" value="ECO:0007669"/>
    <property type="project" value="UniProtKB-KW"/>
</dbReference>
<dbReference type="GO" id="GO:0035999">
    <property type="term" value="P:tetrahydrofolate interconversion"/>
    <property type="evidence" value="ECO:0007669"/>
    <property type="project" value="TreeGrafter"/>
</dbReference>
<dbReference type="Pfam" id="PF01812">
    <property type="entry name" value="5-FTHF_cyc-lig"/>
    <property type="match status" value="1"/>
</dbReference>
<dbReference type="GO" id="GO:0009396">
    <property type="term" value="P:folic acid-containing compound biosynthetic process"/>
    <property type="evidence" value="ECO:0007669"/>
    <property type="project" value="TreeGrafter"/>
</dbReference>
<evidence type="ECO:0000256" key="3">
    <source>
        <dbReference type="ARBA" id="ARBA00022840"/>
    </source>
</evidence>
<dbReference type="EC" id="6.3.3.2" evidence="5"/>
<name>A0A433QYN4_9FUNG</name>
<evidence type="ECO:0000256" key="2">
    <source>
        <dbReference type="ARBA" id="ARBA00022741"/>
    </source>
</evidence>
<dbReference type="InterPro" id="IPR037171">
    <property type="entry name" value="NagB/RpiA_transferase-like"/>
</dbReference>
<organism evidence="7 8">
    <name type="scientific">Jimgerdemannia flammicorona</name>
    <dbReference type="NCBI Taxonomy" id="994334"/>
    <lineage>
        <taxon>Eukaryota</taxon>
        <taxon>Fungi</taxon>
        <taxon>Fungi incertae sedis</taxon>
        <taxon>Mucoromycota</taxon>
        <taxon>Mucoromycotina</taxon>
        <taxon>Endogonomycetes</taxon>
        <taxon>Endogonales</taxon>
        <taxon>Endogonaceae</taxon>
        <taxon>Jimgerdemannia</taxon>
    </lineage>
</organism>
<keyword evidence="8" id="KW-1185">Reference proteome</keyword>
<dbReference type="InterPro" id="IPR002698">
    <property type="entry name" value="FTHF_cligase"/>
</dbReference>
<feature type="binding site" evidence="6">
    <location>
        <begin position="9"/>
        <end position="13"/>
    </location>
    <ligand>
        <name>ATP</name>
        <dbReference type="ChEBI" id="CHEBI:30616"/>
    </ligand>
</feature>
<evidence type="ECO:0000256" key="1">
    <source>
        <dbReference type="ARBA" id="ARBA00010638"/>
    </source>
</evidence>
<evidence type="ECO:0000256" key="4">
    <source>
        <dbReference type="ARBA" id="ARBA00036539"/>
    </source>
</evidence>
<proteinExistence type="inferred from homology"/>
<reference evidence="7 8" key="1">
    <citation type="journal article" date="2018" name="New Phytol.">
        <title>Phylogenomics of Endogonaceae and evolution of mycorrhizas within Mucoromycota.</title>
        <authorList>
            <person name="Chang Y."/>
            <person name="Desiro A."/>
            <person name="Na H."/>
            <person name="Sandor L."/>
            <person name="Lipzen A."/>
            <person name="Clum A."/>
            <person name="Barry K."/>
            <person name="Grigoriev I.V."/>
            <person name="Martin F.M."/>
            <person name="Stajich J.E."/>
            <person name="Smith M.E."/>
            <person name="Bonito G."/>
            <person name="Spatafora J.W."/>
        </authorList>
    </citation>
    <scope>NUCLEOTIDE SEQUENCE [LARGE SCALE GENOMIC DNA]</scope>
    <source>
        <strain evidence="7 8">AD002</strain>
    </source>
</reference>
<evidence type="ECO:0000313" key="8">
    <source>
        <dbReference type="Proteomes" id="UP000274822"/>
    </source>
</evidence>
<dbReference type="PANTHER" id="PTHR23407">
    <property type="entry name" value="ATPASE INHIBITOR/5-FORMYLTETRAHYDROFOLATE CYCLO-LIGASE"/>
    <property type="match status" value="1"/>
</dbReference>
<dbReference type="Proteomes" id="UP000274822">
    <property type="component" value="Unassembled WGS sequence"/>
</dbReference>
<dbReference type="SUPFAM" id="SSF100950">
    <property type="entry name" value="NagB/RpiA/CoA transferase-like"/>
    <property type="match status" value="1"/>
</dbReference>
<accession>A0A433QYN4</accession>
<evidence type="ECO:0000256" key="6">
    <source>
        <dbReference type="PIRSR" id="PIRSR006806-1"/>
    </source>
</evidence>
<evidence type="ECO:0000256" key="5">
    <source>
        <dbReference type="ARBA" id="ARBA00038966"/>
    </source>
</evidence>
<evidence type="ECO:0000313" key="7">
    <source>
        <dbReference type="EMBL" id="RUS34889.1"/>
    </source>
</evidence>
<dbReference type="GO" id="GO:0030272">
    <property type="term" value="F:5-formyltetrahydrofolate cyclo-ligase activity"/>
    <property type="evidence" value="ECO:0007669"/>
    <property type="project" value="UniProtKB-EC"/>
</dbReference>
<sequence>MNQTVRALKKSLRKEMSAKLSTLTADVVDRESKVVTEKLLALNEYQKSRNVSIFISMSGEIVTRAIIQDLFQKKKTCYVPRWGKDEMEMVRLESWEDFLSLPVNRWNIPEPSHEQARDNGRVGPDNHARPRVRYYGEQAGAWQGVRGKPGSSMQANVPPIIDASRLLTRPSLHSYYDRYLAKCEEWARAAGRSQPKTVALALEMQVLEADRIPTNETDRKPDLIVTAERMISQE</sequence>
<keyword evidence="3 6" id="KW-0067">ATP-binding</keyword>
<comment type="catalytic activity">
    <reaction evidence="4">
        <text>(6S)-5-formyl-5,6,7,8-tetrahydrofolate + ATP = (6R)-5,10-methenyltetrahydrofolate + ADP + phosphate</text>
        <dbReference type="Rhea" id="RHEA:10488"/>
        <dbReference type="ChEBI" id="CHEBI:30616"/>
        <dbReference type="ChEBI" id="CHEBI:43474"/>
        <dbReference type="ChEBI" id="CHEBI:57455"/>
        <dbReference type="ChEBI" id="CHEBI:57457"/>
        <dbReference type="ChEBI" id="CHEBI:456216"/>
        <dbReference type="EC" id="6.3.3.2"/>
    </reaction>
</comment>
<comment type="similarity">
    <text evidence="1">Belongs to the 5-formyltetrahydrofolate cyclo-ligase family.</text>
</comment>
<dbReference type="EMBL" id="RBNJ01000301">
    <property type="protein sequence ID" value="RUS34889.1"/>
    <property type="molecule type" value="Genomic_DNA"/>
</dbReference>
<dbReference type="PANTHER" id="PTHR23407:SF1">
    <property type="entry name" value="5-FORMYLTETRAHYDROFOLATE CYCLO-LIGASE"/>
    <property type="match status" value="1"/>
</dbReference>
<keyword evidence="2 6" id="KW-0547">Nucleotide-binding</keyword>
<dbReference type="Gene3D" id="3.40.50.10420">
    <property type="entry name" value="NagB/RpiA/CoA transferase-like"/>
    <property type="match status" value="2"/>
</dbReference>
<dbReference type="InterPro" id="IPR024185">
    <property type="entry name" value="FTHF_cligase-like_sf"/>
</dbReference>
<feature type="binding site" evidence="6">
    <location>
        <position position="55"/>
    </location>
    <ligand>
        <name>substrate</name>
    </ligand>
</feature>
<dbReference type="GO" id="GO:0005739">
    <property type="term" value="C:mitochondrion"/>
    <property type="evidence" value="ECO:0007669"/>
    <property type="project" value="TreeGrafter"/>
</dbReference>
<dbReference type="PIRSF" id="PIRSF006806">
    <property type="entry name" value="FTHF_cligase"/>
    <property type="match status" value="1"/>
</dbReference>
<gene>
    <name evidence="7" type="ORF">BC938DRAFT_477918</name>
</gene>
<dbReference type="AlphaFoldDB" id="A0A433QYN4"/>
<protein>
    <recommendedName>
        <fullName evidence="5">5-formyltetrahydrofolate cyclo-ligase</fullName>
        <ecNumber evidence="5">6.3.3.2</ecNumber>
    </recommendedName>
</protein>
<comment type="caution">
    <text evidence="7">The sequence shown here is derived from an EMBL/GenBank/DDBJ whole genome shotgun (WGS) entry which is preliminary data.</text>
</comment>